<evidence type="ECO:0000256" key="2">
    <source>
        <dbReference type="PROSITE-ProRule" id="PRU00023"/>
    </source>
</evidence>
<feature type="region of interest" description="Disordered" evidence="3">
    <location>
        <begin position="1"/>
        <end position="44"/>
    </location>
</feature>
<accession>G1X6F1</accession>
<dbReference type="eggNOG" id="KOG4177">
    <property type="taxonomic scope" value="Eukaryota"/>
</dbReference>
<dbReference type="InterPro" id="IPR036770">
    <property type="entry name" value="Ankyrin_rpt-contain_sf"/>
</dbReference>
<dbReference type="InterPro" id="IPR000845">
    <property type="entry name" value="Nucleoside_phosphorylase_d"/>
</dbReference>
<dbReference type="Proteomes" id="UP000008784">
    <property type="component" value="Unassembled WGS sequence"/>
</dbReference>
<keyword evidence="6" id="KW-1185">Reference proteome</keyword>
<dbReference type="Pfam" id="PF24883">
    <property type="entry name" value="NPHP3_N"/>
    <property type="match status" value="1"/>
</dbReference>
<name>G1X6F1_ARTOA</name>
<dbReference type="InterPro" id="IPR053137">
    <property type="entry name" value="NLR-like"/>
</dbReference>
<dbReference type="PROSITE" id="PS50088">
    <property type="entry name" value="ANK_REPEAT"/>
    <property type="match status" value="4"/>
</dbReference>
<dbReference type="PANTHER" id="PTHR46082">
    <property type="entry name" value="ATP/GTP-BINDING PROTEIN-RELATED"/>
    <property type="match status" value="1"/>
</dbReference>
<dbReference type="GeneID" id="22890988"/>
<dbReference type="InterPro" id="IPR002110">
    <property type="entry name" value="Ankyrin_rpt"/>
</dbReference>
<feature type="repeat" description="ANK" evidence="2">
    <location>
        <begin position="955"/>
        <end position="987"/>
    </location>
</feature>
<dbReference type="PROSITE" id="PS50837">
    <property type="entry name" value="NACHT"/>
    <property type="match status" value="1"/>
</dbReference>
<dbReference type="OrthoDB" id="163438at2759"/>
<feature type="compositionally biased region" description="Basic and acidic residues" evidence="3">
    <location>
        <begin position="338"/>
        <end position="348"/>
    </location>
</feature>
<evidence type="ECO:0000256" key="3">
    <source>
        <dbReference type="SAM" id="MobiDB-lite"/>
    </source>
</evidence>
<keyword evidence="2" id="KW-0040">ANK repeat</keyword>
<dbReference type="InterPro" id="IPR054471">
    <property type="entry name" value="GPIID_WHD"/>
</dbReference>
<dbReference type="Gene3D" id="3.40.50.1580">
    <property type="entry name" value="Nucleoside phosphorylase domain"/>
    <property type="match status" value="1"/>
</dbReference>
<dbReference type="Pfam" id="PF01048">
    <property type="entry name" value="PNP_UDP_1"/>
    <property type="match status" value="1"/>
</dbReference>
<dbReference type="PANTHER" id="PTHR46082:SF6">
    <property type="entry name" value="AAA+ ATPASE DOMAIN-CONTAINING PROTEIN-RELATED"/>
    <property type="match status" value="1"/>
</dbReference>
<dbReference type="Pfam" id="PF12796">
    <property type="entry name" value="Ank_2"/>
    <property type="match status" value="3"/>
</dbReference>
<sequence>MNSDKELASRESTRIRIEPNKAINTDSAHDLRQPSRLQWNNSPPRDRSDFEIAIICALPLEASVVSESFDRRYDEQAYGKAQGDSNAYSTGVIGNHNVVLVHMPDMGKVAAATAAACLHSSFQNIQLALTVGICGAAPFDPQSGKDIHIGDVVISEGLIQYDLGRQYPNNIFMRKDTPRDNLPRPRPKVRAILAKLKTKQGLCWLQNKLSEHLKVLPQKLSETAPHPGAIEDELFTNGGVTNPTTHFGLIASGDTVMKSEEDRDFIISRDGVIAFEMEGAGVWEKFPYSLVIKGVCDYADSHKIKKWQDYAAAAAAAATKSFLEHWSTDTPRAPSSDARTKESEGERTHRAKEIEILKILYRSPYLDQKDRNLDRISGTCEWFVSHKLFKEWQKKKSTRTLWISADPGCGKSVLAKYLIDHVLPSTDIRTTCYFFFKDDFEDQRSIIIALCCILHQLFTQKPALLSKAIFERFQATGEEFARSFRELWDALLCAADENAGEIVCVLDAIDECEDDGRSRLSRALRELYSTSTKRCSNLKFLLTSRPYGKIRQGFWPSELPESPIIHLSGESEDEIKKISLEIDIFIKAKVKDIGKQLRLGDDEEDLLLHELMRVPNRTYLWVRLTLDLIESDVNIDKSKIVKITSNLPTTVDEAYERILSKSRNLEEARKLLQIVVAAERPLTLEEMNLAMVLALRDGHQSYDDVDLKPVERFREEIRDLCGLIVTIVNSKIYLLHQTVKEFLVPATHRSGDAELGSLNQMKYCYKWKHSLRPRDSHSILASICIQHLQFAEFDLDPEDKNLLNPSGYAKNYVFLDYSAKNWATHIHESQIGLENTERQWGQDRTKSILKLCDAKTRRCQTWLTLYWTSTNMVFPTKFDTFLIISYFGFTTAIGYLPEAAGPRINECDGTYRRTALSWAAGNGFTHTVDRLISINNTWWGTMMSRKADIDAIDRSGRTPLFYAIWNRHIPVVELLLNAGARVDLEDDVGGTPLSYAICSGNDDLANLLLKGGSKTESKESIVQTLLFASAKKGDRDVVELLLETGIVHSNVKDSHYLTPLLWATIYNREAVMDSLVKAGAQLNLKGMDGFILLYQAVSEGNESVVESLFEDGVQLDFFRVWPKGLWEQESGLAILERVLDSSMVSGFRKDGVRILDPIVWAADQGYEGVVKLLIKNGSATDLEIGSGWRPLSLAIENGNAAIVRLLLDQKVTTDFHYNLIFNADIPNPRLYRTPLSRAAERGDEAIVELLLEYGARLDLKDRAGGTPLSRAANTTIRNIIRVYYGFERSWKDQSDRIQTNWWD</sequence>
<feature type="region of interest" description="Disordered" evidence="3">
    <location>
        <begin position="327"/>
        <end position="348"/>
    </location>
</feature>
<keyword evidence="1" id="KW-0677">Repeat</keyword>
<dbReference type="SUPFAM" id="SSF52540">
    <property type="entry name" value="P-loop containing nucleoside triphosphate hydrolases"/>
    <property type="match status" value="1"/>
</dbReference>
<evidence type="ECO:0000256" key="1">
    <source>
        <dbReference type="ARBA" id="ARBA00022737"/>
    </source>
</evidence>
<dbReference type="Gene3D" id="3.40.50.300">
    <property type="entry name" value="P-loop containing nucleotide triphosphate hydrolases"/>
    <property type="match status" value="1"/>
</dbReference>
<evidence type="ECO:0000313" key="6">
    <source>
        <dbReference type="Proteomes" id="UP000008784"/>
    </source>
</evidence>
<dbReference type="SUPFAM" id="SSF48403">
    <property type="entry name" value="Ankyrin repeat"/>
    <property type="match status" value="1"/>
</dbReference>
<evidence type="ECO:0000313" key="5">
    <source>
        <dbReference type="EMBL" id="EGX51375.1"/>
    </source>
</evidence>
<protein>
    <recommendedName>
        <fullName evidence="4">NACHT domain-containing protein</fullName>
    </recommendedName>
</protein>
<dbReference type="GO" id="GO:0009116">
    <property type="term" value="P:nucleoside metabolic process"/>
    <property type="evidence" value="ECO:0007669"/>
    <property type="project" value="InterPro"/>
</dbReference>
<dbReference type="RefSeq" id="XP_011120063.1">
    <property type="nucleotide sequence ID" value="XM_011121761.1"/>
</dbReference>
<dbReference type="OMA" id="RTYLWVR"/>
<comment type="caution">
    <text evidence="5">The sequence shown here is derived from an EMBL/GenBank/DDBJ whole genome shotgun (WGS) entry which is preliminary data.</text>
</comment>
<dbReference type="PROSITE" id="PS50297">
    <property type="entry name" value="ANK_REP_REGION"/>
    <property type="match status" value="2"/>
</dbReference>
<dbReference type="InParanoid" id="G1X6F1"/>
<dbReference type="STRING" id="756982.G1X6F1"/>
<proteinExistence type="predicted"/>
<dbReference type="SUPFAM" id="SSF53167">
    <property type="entry name" value="Purine and uridine phosphorylases"/>
    <property type="match status" value="1"/>
</dbReference>
<dbReference type="Pfam" id="PF00023">
    <property type="entry name" value="Ank"/>
    <property type="match status" value="1"/>
</dbReference>
<feature type="compositionally biased region" description="Basic and acidic residues" evidence="3">
    <location>
        <begin position="1"/>
        <end position="19"/>
    </location>
</feature>
<feature type="repeat" description="ANK" evidence="2">
    <location>
        <begin position="1230"/>
        <end position="1262"/>
    </location>
</feature>
<dbReference type="EMBL" id="ADOT01000085">
    <property type="protein sequence ID" value="EGX51375.1"/>
    <property type="molecule type" value="Genomic_DNA"/>
</dbReference>
<dbReference type="InterPro" id="IPR056884">
    <property type="entry name" value="NPHP3-like_N"/>
</dbReference>
<dbReference type="InterPro" id="IPR027417">
    <property type="entry name" value="P-loop_NTPase"/>
</dbReference>
<dbReference type="Gene3D" id="1.25.40.20">
    <property type="entry name" value="Ankyrin repeat-containing domain"/>
    <property type="match status" value="3"/>
</dbReference>
<dbReference type="InterPro" id="IPR007111">
    <property type="entry name" value="NACHT_NTPase"/>
</dbReference>
<dbReference type="SMART" id="SM00248">
    <property type="entry name" value="ANK"/>
    <property type="match status" value="9"/>
</dbReference>
<gene>
    <name evidence="5" type="ORF">AOL_s00054g445</name>
</gene>
<reference evidence="5 6" key="1">
    <citation type="journal article" date="2011" name="PLoS Pathog.">
        <title>Genomic and proteomic analyses of the fungus Arthrobotrys oligospora provide insights into nematode-trap formation.</title>
        <authorList>
            <person name="Yang J."/>
            <person name="Wang L."/>
            <person name="Ji X."/>
            <person name="Feng Y."/>
            <person name="Li X."/>
            <person name="Zou C."/>
            <person name="Xu J."/>
            <person name="Ren Y."/>
            <person name="Mi Q."/>
            <person name="Wu J."/>
            <person name="Liu S."/>
            <person name="Liu Y."/>
            <person name="Huang X."/>
            <person name="Wang H."/>
            <person name="Niu X."/>
            <person name="Li J."/>
            <person name="Liang L."/>
            <person name="Luo Y."/>
            <person name="Ji K."/>
            <person name="Zhou W."/>
            <person name="Yu Z."/>
            <person name="Li G."/>
            <person name="Liu Y."/>
            <person name="Li L."/>
            <person name="Qiao M."/>
            <person name="Feng L."/>
            <person name="Zhang K.-Q."/>
        </authorList>
    </citation>
    <scope>NUCLEOTIDE SEQUENCE [LARGE SCALE GENOMIC DNA]</scope>
    <source>
        <strain evidence="6">ATCC 24927 / CBS 115.81 / DSM 1491</strain>
    </source>
</reference>
<feature type="repeat" description="ANK" evidence="2">
    <location>
        <begin position="988"/>
        <end position="1020"/>
    </location>
</feature>
<dbReference type="InterPro" id="IPR035994">
    <property type="entry name" value="Nucleoside_phosphorylase_sf"/>
</dbReference>
<dbReference type="GO" id="GO:0003824">
    <property type="term" value="F:catalytic activity"/>
    <property type="evidence" value="ECO:0007669"/>
    <property type="project" value="InterPro"/>
</dbReference>
<organism evidence="5 6">
    <name type="scientific">Arthrobotrys oligospora (strain ATCC 24927 / CBS 115.81 / DSM 1491)</name>
    <name type="common">Nematode-trapping fungus</name>
    <name type="synonym">Didymozoophaga oligospora</name>
    <dbReference type="NCBI Taxonomy" id="756982"/>
    <lineage>
        <taxon>Eukaryota</taxon>
        <taxon>Fungi</taxon>
        <taxon>Dikarya</taxon>
        <taxon>Ascomycota</taxon>
        <taxon>Pezizomycotina</taxon>
        <taxon>Orbiliomycetes</taxon>
        <taxon>Orbiliales</taxon>
        <taxon>Orbiliaceae</taxon>
        <taxon>Orbilia</taxon>
        <taxon>Orbilia oligospora</taxon>
    </lineage>
</organism>
<feature type="repeat" description="ANK" evidence="2">
    <location>
        <begin position="1186"/>
        <end position="1218"/>
    </location>
</feature>
<dbReference type="HOGENOM" id="CLU_000288_34_2_1"/>
<dbReference type="Pfam" id="PF22939">
    <property type="entry name" value="WHD_GPIID"/>
    <property type="match status" value="1"/>
</dbReference>
<evidence type="ECO:0000259" key="4">
    <source>
        <dbReference type="PROSITE" id="PS50837"/>
    </source>
</evidence>
<feature type="domain" description="NACHT" evidence="4">
    <location>
        <begin position="399"/>
        <end position="546"/>
    </location>
</feature>